<feature type="transmembrane region" description="Helical" evidence="6">
    <location>
        <begin position="613"/>
        <end position="635"/>
    </location>
</feature>
<evidence type="ECO:0000313" key="10">
    <source>
        <dbReference type="Proteomes" id="UP001499909"/>
    </source>
</evidence>
<evidence type="ECO:0000256" key="2">
    <source>
        <dbReference type="ARBA" id="ARBA00022475"/>
    </source>
</evidence>
<comment type="subcellular location">
    <subcellularLocation>
        <location evidence="1">Cell membrane</location>
        <topology evidence="1">Multi-pass membrane protein</topology>
    </subcellularLocation>
</comment>
<feature type="signal peptide" evidence="7">
    <location>
        <begin position="1"/>
        <end position="29"/>
    </location>
</feature>
<evidence type="ECO:0000256" key="5">
    <source>
        <dbReference type="ARBA" id="ARBA00023136"/>
    </source>
</evidence>
<name>A0ABP7MZN3_9BACT</name>
<keyword evidence="2" id="KW-1003">Cell membrane</keyword>
<evidence type="ECO:0000259" key="8">
    <source>
        <dbReference type="PROSITE" id="PS50156"/>
    </source>
</evidence>
<keyword evidence="3 6" id="KW-0812">Transmembrane</keyword>
<feature type="transmembrane region" description="Helical" evidence="6">
    <location>
        <begin position="713"/>
        <end position="736"/>
    </location>
</feature>
<evidence type="ECO:0000313" key="9">
    <source>
        <dbReference type="EMBL" id="GAA3933256.1"/>
    </source>
</evidence>
<comment type="caution">
    <text evidence="9">The sequence shown here is derived from an EMBL/GenBank/DDBJ whole genome shotgun (WGS) entry which is preliminary data.</text>
</comment>
<evidence type="ECO:0000256" key="7">
    <source>
        <dbReference type="SAM" id="SignalP"/>
    </source>
</evidence>
<feature type="transmembrane region" description="Helical" evidence="6">
    <location>
        <begin position="208"/>
        <end position="227"/>
    </location>
</feature>
<dbReference type="PROSITE" id="PS51257">
    <property type="entry name" value="PROKAR_LIPOPROTEIN"/>
    <property type="match status" value="1"/>
</dbReference>
<gene>
    <name evidence="9" type="ORF">GCM10022406_17410</name>
</gene>
<organism evidence="9 10">
    <name type="scientific">Hymenobacter algoricola</name>
    <dbReference type="NCBI Taxonomy" id="486267"/>
    <lineage>
        <taxon>Bacteria</taxon>
        <taxon>Pseudomonadati</taxon>
        <taxon>Bacteroidota</taxon>
        <taxon>Cytophagia</taxon>
        <taxon>Cytophagales</taxon>
        <taxon>Hymenobacteraceae</taxon>
        <taxon>Hymenobacter</taxon>
    </lineage>
</organism>
<evidence type="ECO:0000256" key="4">
    <source>
        <dbReference type="ARBA" id="ARBA00022989"/>
    </source>
</evidence>
<feature type="transmembrane region" description="Helical" evidence="6">
    <location>
        <begin position="387"/>
        <end position="406"/>
    </location>
</feature>
<feature type="domain" description="SSD" evidence="8">
    <location>
        <begin position="232"/>
        <end position="359"/>
    </location>
</feature>
<sequence>MVNILYKIRYYLLAVVATACVLLWPGARAATAVDNSLATWFLKDDPALRAYADFRTRFGNDEVVILVVHDPQTLLQPAYFTRFRALTRQLEALPTVQSVTGPGNARVPGRDLTGASARPLLGPGTGAAQVRAALHDRPTLGGQLFSADYRSARFLVELRNLPDFDNRRAEVLAQVQRVVDAHFSPAQAYLGGVGIVYAGLNALSQHDFGLFLGLGYLLMFGVFLGLYRNLRLLLYTLGIVALSTYLTFGIYGALGYRLNLMTVLLPIVIILLGIMDSMHVINERNLLARPGSPALADTLQTLRNVFYPCLSTMLTTVAGFLALLTSPMAILQTFGVFAALGIFFCLLFTYLLGVLLLPHTRPAPRATAAASVWVGQFYQFLLARQRLFTALSLLLIAAFAVGTTRLRTDTYTLGYLPADHRVVRDHQAIEATWGPYMPLELLVRPRPGHTLHDTAVVQAAAAFTDSVQTLTGVGRVFGFQSLYQGGLEAQAKGKARRLLASQGALNAVHRQLLTPEYAPLARQFVHEPSGTGRITISGTMLSARQLTAKMDSVLGMARATLGPVATVQPAGYQPMYSGIVRYVTASQTNSLLWSFLLVFALTWAFIRDFRLAVLTVLPNLFPVLVLLGLMGWLGIPLDTATASIAAIVLSFCTDDSIHFIYAYRQRRRAGLSPAEARLTTLTHIGPTIVLTSVILFFGYSSMLLASLKTVELFGALTALAIIGALYGELVIFPLVLERFDREPGAKPKPVAGGR</sequence>
<reference evidence="10" key="1">
    <citation type="journal article" date="2019" name="Int. J. Syst. Evol. Microbiol.">
        <title>The Global Catalogue of Microorganisms (GCM) 10K type strain sequencing project: providing services to taxonomists for standard genome sequencing and annotation.</title>
        <authorList>
            <consortium name="The Broad Institute Genomics Platform"/>
            <consortium name="The Broad Institute Genome Sequencing Center for Infectious Disease"/>
            <person name="Wu L."/>
            <person name="Ma J."/>
        </authorList>
    </citation>
    <scope>NUCLEOTIDE SEQUENCE [LARGE SCALE GENOMIC DNA]</scope>
    <source>
        <strain evidence="10">JCM 17214</strain>
    </source>
</reference>
<feature type="transmembrane region" description="Helical" evidence="6">
    <location>
        <begin position="330"/>
        <end position="357"/>
    </location>
</feature>
<dbReference type="Gene3D" id="1.20.1640.10">
    <property type="entry name" value="Multidrug efflux transporter AcrB transmembrane domain"/>
    <property type="match status" value="2"/>
</dbReference>
<dbReference type="EMBL" id="BAABDH010000033">
    <property type="protein sequence ID" value="GAA3933256.1"/>
    <property type="molecule type" value="Genomic_DNA"/>
</dbReference>
<keyword evidence="7" id="KW-0732">Signal</keyword>
<dbReference type="InterPro" id="IPR000731">
    <property type="entry name" value="SSD"/>
</dbReference>
<feature type="transmembrane region" description="Helical" evidence="6">
    <location>
        <begin position="684"/>
        <end position="707"/>
    </location>
</feature>
<dbReference type="SUPFAM" id="SSF82866">
    <property type="entry name" value="Multidrug efflux transporter AcrB transmembrane domain"/>
    <property type="match status" value="2"/>
</dbReference>
<feature type="chain" id="PRO_5046106593" evidence="7">
    <location>
        <begin position="30"/>
        <end position="754"/>
    </location>
</feature>
<feature type="domain" description="SSD" evidence="8">
    <location>
        <begin position="611"/>
        <end position="738"/>
    </location>
</feature>
<evidence type="ECO:0000256" key="3">
    <source>
        <dbReference type="ARBA" id="ARBA00022692"/>
    </source>
</evidence>
<proteinExistence type="predicted"/>
<keyword evidence="4 6" id="KW-1133">Transmembrane helix</keyword>
<keyword evidence="10" id="KW-1185">Reference proteome</keyword>
<feature type="transmembrane region" description="Helical" evidence="6">
    <location>
        <begin position="641"/>
        <end position="663"/>
    </location>
</feature>
<dbReference type="PROSITE" id="PS50156">
    <property type="entry name" value="SSD"/>
    <property type="match status" value="2"/>
</dbReference>
<dbReference type="RefSeq" id="WP_345112642.1">
    <property type="nucleotide sequence ID" value="NZ_BAABDH010000033.1"/>
</dbReference>
<accession>A0ABP7MZN3</accession>
<dbReference type="InterPro" id="IPR050545">
    <property type="entry name" value="Mycobact_MmpL"/>
</dbReference>
<evidence type="ECO:0000256" key="1">
    <source>
        <dbReference type="ARBA" id="ARBA00004651"/>
    </source>
</evidence>
<feature type="transmembrane region" description="Helical" evidence="6">
    <location>
        <begin position="590"/>
        <end position="606"/>
    </location>
</feature>
<protein>
    <submittedName>
        <fullName evidence="9">MMPL family transporter</fullName>
    </submittedName>
</protein>
<feature type="transmembrane region" description="Helical" evidence="6">
    <location>
        <begin position="305"/>
        <end position="324"/>
    </location>
</feature>
<dbReference type="Pfam" id="PF03176">
    <property type="entry name" value="MMPL"/>
    <property type="match status" value="2"/>
</dbReference>
<dbReference type="InterPro" id="IPR004869">
    <property type="entry name" value="MMPL_dom"/>
</dbReference>
<feature type="transmembrane region" description="Helical" evidence="6">
    <location>
        <begin position="232"/>
        <end position="254"/>
    </location>
</feature>
<keyword evidence="5 6" id="KW-0472">Membrane</keyword>
<dbReference type="PANTHER" id="PTHR33406:SF12">
    <property type="entry name" value="BLR2997 PROTEIN"/>
    <property type="match status" value="1"/>
</dbReference>
<dbReference type="PANTHER" id="PTHR33406">
    <property type="entry name" value="MEMBRANE PROTEIN MJ1562-RELATED"/>
    <property type="match status" value="1"/>
</dbReference>
<dbReference type="Proteomes" id="UP001499909">
    <property type="component" value="Unassembled WGS sequence"/>
</dbReference>
<evidence type="ECO:0000256" key="6">
    <source>
        <dbReference type="SAM" id="Phobius"/>
    </source>
</evidence>
<feature type="transmembrane region" description="Helical" evidence="6">
    <location>
        <begin position="260"/>
        <end position="281"/>
    </location>
</feature>